<organism evidence="3 4">
    <name type="scientific">Pontibacter ruber</name>
    <dbReference type="NCBI Taxonomy" id="1343895"/>
    <lineage>
        <taxon>Bacteria</taxon>
        <taxon>Pseudomonadati</taxon>
        <taxon>Bacteroidota</taxon>
        <taxon>Cytophagia</taxon>
        <taxon>Cytophagales</taxon>
        <taxon>Hymenobacteraceae</taxon>
        <taxon>Pontibacter</taxon>
    </lineage>
</organism>
<dbReference type="PIRSF" id="PIRSF028431">
    <property type="entry name" value="UCP028431"/>
    <property type="match status" value="1"/>
</dbReference>
<dbReference type="InterPro" id="IPR016883">
    <property type="entry name" value="UCP028431"/>
</dbReference>
<keyword evidence="4" id="KW-1185">Reference proteome</keyword>
<dbReference type="InterPro" id="IPR019282">
    <property type="entry name" value="Glycoamylase-like_cons_dom"/>
</dbReference>
<comment type="caution">
    <text evidence="3">The sequence shown here is derived from an EMBL/GenBank/DDBJ whole genome shotgun (WGS) entry which is preliminary data.</text>
</comment>
<accession>A0ABW5CTN2</accession>
<dbReference type="Proteomes" id="UP001597374">
    <property type="component" value="Unassembled WGS sequence"/>
</dbReference>
<feature type="domain" description="Glycoamylase-like" evidence="2">
    <location>
        <begin position="241"/>
        <end position="459"/>
    </location>
</feature>
<proteinExistence type="predicted"/>
<reference evidence="4" key="1">
    <citation type="journal article" date="2019" name="Int. J. Syst. Evol. Microbiol.">
        <title>The Global Catalogue of Microorganisms (GCM) 10K type strain sequencing project: providing services to taxonomists for standard genome sequencing and annotation.</title>
        <authorList>
            <consortium name="The Broad Institute Genomics Platform"/>
            <consortium name="The Broad Institute Genome Sequencing Center for Infectious Disease"/>
            <person name="Wu L."/>
            <person name="Ma J."/>
        </authorList>
    </citation>
    <scope>NUCLEOTIDE SEQUENCE [LARGE SCALE GENOMIC DNA]</scope>
    <source>
        <strain evidence="4">CGMCC 4.1782</strain>
    </source>
</reference>
<sequence length="477" mass="54235">MKQLYRYFTGSCSFKKYLFLPLGMLLLFSCRQTAETGQTTQTEETAQAADTVATAATSNQKLNDEELLNLLQQQTFQYFWEGAEPTSGAARERIHLDGEYPENDQNVVTTGATGFGVMAILVGIERGFITREEGVERLEKIVSFLEKADRFHGAWPHWLQGETGKVKPFSPKDDGGDLVETSFLVQGLLTVRQYLTGENEAEKALANRINKLWQDVEWDWYRNKQNVLYWHWSPKYAWQMNFPVKGYNECLIMYVLAASSPTHTIPAAVYHEGWAQNGAIKDNVDMYGYKIGLFHQGQKGSVGPLFWAHYSYLGLDPRGLKDKYADYWEHNKNHTLINYAYCVDNPKNYKGYGENAWGLTSSYSPRGYAGHCPNEDLGVITPTAALSSFPYAPEESMKVIRHLYEDLGEKVVGKYGPYDAYSEQENWFPQRYLGIDQGPIVVMVENQRSGLLWDLFMSAPEVQAGLKKLGFESPHLK</sequence>
<evidence type="ECO:0000313" key="3">
    <source>
        <dbReference type="EMBL" id="MFD2245370.1"/>
    </source>
</evidence>
<evidence type="ECO:0000313" key="4">
    <source>
        <dbReference type="Proteomes" id="UP001597374"/>
    </source>
</evidence>
<name>A0ABW5CTN2_9BACT</name>
<dbReference type="Gene3D" id="1.50.10.140">
    <property type="match status" value="1"/>
</dbReference>
<dbReference type="Pfam" id="PF10091">
    <property type="entry name" value="Glycoamylase"/>
    <property type="match status" value="1"/>
</dbReference>
<feature type="chain" id="PRO_5046282742" evidence="1">
    <location>
        <begin position="35"/>
        <end position="477"/>
    </location>
</feature>
<evidence type="ECO:0000256" key="1">
    <source>
        <dbReference type="SAM" id="SignalP"/>
    </source>
</evidence>
<dbReference type="PROSITE" id="PS51257">
    <property type="entry name" value="PROKAR_LIPOPROTEIN"/>
    <property type="match status" value="1"/>
</dbReference>
<protein>
    <submittedName>
        <fullName evidence="3">Glucoamylase family protein</fullName>
    </submittedName>
</protein>
<gene>
    <name evidence="3" type="ORF">ACFSKP_03835</name>
</gene>
<keyword evidence="1" id="KW-0732">Signal</keyword>
<dbReference type="EMBL" id="JBHUIM010000001">
    <property type="protein sequence ID" value="MFD2245370.1"/>
    <property type="molecule type" value="Genomic_DNA"/>
</dbReference>
<evidence type="ECO:0000259" key="2">
    <source>
        <dbReference type="Pfam" id="PF10091"/>
    </source>
</evidence>
<dbReference type="RefSeq" id="WP_250429174.1">
    <property type="nucleotide sequence ID" value="NZ_JALPRR010000002.1"/>
</dbReference>
<feature type="signal peptide" evidence="1">
    <location>
        <begin position="1"/>
        <end position="34"/>
    </location>
</feature>